<dbReference type="PANTHER" id="PTHR43767">
    <property type="entry name" value="LONG-CHAIN-FATTY-ACID--COA LIGASE"/>
    <property type="match status" value="1"/>
</dbReference>
<feature type="region of interest" description="Disordered" evidence="1">
    <location>
        <begin position="124"/>
        <end position="179"/>
    </location>
</feature>
<name>A0ABP6LTR7_9ACTN</name>
<proteinExistence type="predicted"/>
<dbReference type="Gene3D" id="3.40.50.980">
    <property type="match status" value="1"/>
</dbReference>
<keyword evidence="4" id="KW-1185">Reference proteome</keyword>
<sequence length="191" mass="20126">MSSPVTKPAASANLAALLTVRAECDPERAALRLGASSLRYGAQADHSARMAALLRAHGVRPGDRVGLTAPNVPDFAVLHFGILGAGAVVVPVNPLLKAREVHHYLTDSGAGLLLAFEGSAAEGRGRGRELRNRVAGAEPCGPARTAGVLRSPVRARRPAEGPHRQDPPPRHHPGRRRRRAVRLIRATGTSS</sequence>
<feature type="domain" description="AMP-dependent synthetase/ligase" evidence="2">
    <location>
        <begin position="21"/>
        <end position="123"/>
    </location>
</feature>
<dbReference type="InterPro" id="IPR050237">
    <property type="entry name" value="ATP-dep_AMP-bd_enzyme"/>
</dbReference>
<dbReference type="RefSeq" id="WP_308283549.1">
    <property type="nucleotide sequence ID" value="NZ_JAKEEB010000001.1"/>
</dbReference>
<dbReference type="SUPFAM" id="SSF56801">
    <property type="entry name" value="Acetyl-CoA synthetase-like"/>
    <property type="match status" value="1"/>
</dbReference>
<organism evidence="3 4">
    <name type="scientific">Streptomyces glomeratus</name>
    <dbReference type="NCBI Taxonomy" id="284452"/>
    <lineage>
        <taxon>Bacteria</taxon>
        <taxon>Bacillati</taxon>
        <taxon>Actinomycetota</taxon>
        <taxon>Actinomycetes</taxon>
        <taxon>Kitasatosporales</taxon>
        <taxon>Streptomycetaceae</taxon>
        <taxon>Streptomyces</taxon>
    </lineage>
</organism>
<protein>
    <recommendedName>
        <fullName evidence="2">AMP-dependent synthetase/ligase domain-containing protein</fullName>
    </recommendedName>
</protein>
<accession>A0ABP6LTR7</accession>
<evidence type="ECO:0000259" key="2">
    <source>
        <dbReference type="Pfam" id="PF00501"/>
    </source>
</evidence>
<dbReference type="InterPro" id="IPR000873">
    <property type="entry name" value="AMP-dep_synth/lig_dom"/>
</dbReference>
<comment type="caution">
    <text evidence="3">The sequence shown here is derived from an EMBL/GenBank/DDBJ whole genome shotgun (WGS) entry which is preliminary data.</text>
</comment>
<dbReference type="PANTHER" id="PTHR43767:SF12">
    <property type="entry name" value="AMP-DEPENDENT SYNTHETASE AND LIGASE"/>
    <property type="match status" value="1"/>
</dbReference>
<dbReference type="EMBL" id="BAAAUF010000048">
    <property type="protein sequence ID" value="GAA3060399.1"/>
    <property type="molecule type" value="Genomic_DNA"/>
</dbReference>
<evidence type="ECO:0000313" key="3">
    <source>
        <dbReference type="EMBL" id="GAA3060399.1"/>
    </source>
</evidence>
<evidence type="ECO:0000313" key="4">
    <source>
        <dbReference type="Proteomes" id="UP001501532"/>
    </source>
</evidence>
<evidence type="ECO:0000256" key="1">
    <source>
        <dbReference type="SAM" id="MobiDB-lite"/>
    </source>
</evidence>
<dbReference type="Proteomes" id="UP001501532">
    <property type="component" value="Unassembled WGS sequence"/>
</dbReference>
<feature type="compositionally biased region" description="Basic and acidic residues" evidence="1">
    <location>
        <begin position="157"/>
        <end position="169"/>
    </location>
</feature>
<reference evidence="4" key="1">
    <citation type="journal article" date="2019" name="Int. J. Syst. Evol. Microbiol.">
        <title>The Global Catalogue of Microorganisms (GCM) 10K type strain sequencing project: providing services to taxonomists for standard genome sequencing and annotation.</title>
        <authorList>
            <consortium name="The Broad Institute Genomics Platform"/>
            <consortium name="The Broad Institute Genome Sequencing Center for Infectious Disease"/>
            <person name="Wu L."/>
            <person name="Ma J."/>
        </authorList>
    </citation>
    <scope>NUCLEOTIDE SEQUENCE [LARGE SCALE GENOMIC DNA]</scope>
    <source>
        <strain evidence="4">JCM 9091</strain>
    </source>
</reference>
<gene>
    <name evidence="3" type="ORF">GCM10010448_49730</name>
</gene>
<dbReference type="Pfam" id="PF00501">
    <property type="entry name" value="AMP-binding"/>
    <property type="match status" value="1"/>
</dbReference>
<feature type="compositionally biased region" description="Basic residues" evidence="1">
    <location>
        <begin position="170"/>
        <end position="179"/>
    </location>
</feature>